<evidence type="ECO:0000313" key="10">
    <source>
        <dbReference type="Proteomes" id="UP001628179"/>
    </source>
</evidence>
<dbReference type="GeneID" id="98180280"/>
<proteinExistence type="inferred from homology"/>
<keyword evidence="4" id="KW-0843">Virulence</keyword>
<accession>A0ABQ0GNI7</accession>
<protein>
    <submittedName>
        <fullName evidence="9">Uncharacterized protein</fullName>
    </submittedName>
</protein>
<dbReference type="PANTHER" id="PTHR33365:SF7">
    <property type="entry name" value="TAT PATHWAY SIGNAL SEQUENCE"/>
    <property type="match status" value="1"/>
</dbReference>
<dbReference type="InterPro" id="IPR021765">
    <property type="entry name" value="UstYa-like"/>
</dbReference>
<keyword evidence="5 8" id="KW-0472">Membrane</keyword>
<evidence type="ECO:0000256" key="6">
    <source>
        <dbReference type="ARBA" id="ARBA00023180"/>
    </source>
</evidence>
<evidence type="ECO:0000256" key="4">
    <source>
        <dbReference type="ARBA" id="ARBA00023026"/>
    </source>
</evidence>
<comment type="subcellular location">
    <subcellularLocation>
        <location evidence="1">Membrane</location>
        <topology evidence="1">Single-pass membrane protein</topology>
    </subcellularLocation>
</comment>
<keyword evidence="3 8" id="KW-1133">Transmembrane helix</keyword>
<keyword evidence="2 8" id="KW-0812">Transmembrane</keyword>
<dbReference type="Proteomes" id="UP001628179">
    <property type="component" value="Unassembled WGS sequence"/>
</dbReference>
<evidence type="ECO:0000256" key="2">
    <source>
        <dbReference type="ARBA" id="ARBA00022692"/>
    </source>
</evidence>
<dbReference type="EMBL" id="BAAFSV010000005">
    <property type="protein sequence ID" value="GAB1319328.1"/>
    <property type="molecule type" value="Genomic_DNA"/>
</dbReference>
<organism evidence="9 10">
    <name type="scientific">Madurella fahalii</name>
    <dbReference type="NCBI Taxonomy" id="1157608"/>
    <lineage>
        <taxon>Eukaryota</taxon>
        <taxon>Fungi</taxon>
        <taxon>Dikarya</taxon>
        <taxon>Ascomycota</taxon>
        <taxon>Pezizomycotina</taxon>
        <taxon>Sordariomycetes</taxon>
        <taxon>Sordariomycetidae</taxon>
        <taxon>Sordariales</taxon>
        <taxon>Sordariales incertae sedis</taxon>
        <taxon>Madurella</taxon>
    </lineage>
</organism>
<evidence type="ECO:0000256" key="7">
    <source>
        <dbReference type="ARBA" id="ARBA00035112"/>
    </source>
</evidence>
<evidence type="ECO:0000256" key="1">
    <source>
        <dbReference type="ARBA" id="ARBA00004167"/>
    </source>
</evidence>
<keyword evidence="6" id="KW-0325">Glycoprotein</keyword>
<dbReference type="RefSeq" id="XP_070921058.1">
    <property type="nucleotide sequence ID" value="XM_071064957.1"/>
</dbReference>
<sequence>MTKSSSENLRERLLDDNIDYEDNERRPSRWRLPKTALELVIVSLLVYIAAVLTFQVASTHTADRRCPGVVGDTHFTLPNEVLRYEERHEWERLRHPWNLEPSDELDAVWNELLYALNVRVTSSELDMVGEDKTNRVQVNGSDYAGVLGVFHHLHCLNNLRRVVHWDYYGPRLANAKHPEGYSKEHSDHCIDTLRQALMCHANTAIYTAEWTDDPHSPVNKELRSDAVTTCVNWDALNGWARQRALVPGHYHYLSGPYKANRVKDESMP</sequence>
<comment type="similarity">
    <text evidence="7">Belongs to the ustYa family.</text>
</comment>
<feature type="transmembrane region" description="Helical" evidence="8">
    <location>
        <begin position="35"/>
        <end position="57"/>
    </location>
</feature>
<evidence type="ECO:0000256" key="8">
    <source>
        <dbReference type="SAM" id="Phobius"/>
    </source>
</evidence>
<dbReference type="Pfam" id="PF11807">
    <property type="entry name" value="UstYa"/>
    <property type="match status" value="1"/>
</dbReference>
<gene>
    <name evidence="9" type="ORF">MFIFM68171_09538</name>
</gene>
<keyword evidence="10" id="KW-1185">Reference proteome</keyword>
<reference evidence="9 10" key="1">
    <citation type="submission" date="2024-09" db="EMBL/GenBank/DDBJ databases">
        <title>Itraconazole resistance in Madurella fahalii resulting from another homologue of gene encoding cytochrome P450 14-alpha sterol demethylase (CYP51).</title>
        <authorList>
            <person name="Yoshioka I."/>
            <person name="Fahal A.H."/>
            <person name="Kaneko S."/>
            <person name="Yaguchi T."/>
        </authorList>
    </citation>
    <scope>NUCLEOTIDE SEQUENCE [LARGE SCALE GENOMIC DNA]</scope>
    <source>
        <strain evidence="9 10">IFM 68171</strain>
    </source>
</reference>
<evidence type="ECO:0000256" key="3">
    <source>
        <dbReference type="ARBA" id="ARBA00022989"/>
    </source>
</evidence>
<dbReference type="PANTHER" id="PTHR33365">
    <property type="entry name" value="YALI0B05434P"/>
    <property type="match status" value="1"/>
</dbReference>
<comment type="caution">
    <text evidence="9">The sequence shown here is derived from an EMBL/GenBank/DDBJ whole genome shotgun (WGS) entry which is preliminary data.</text>
</comment>
<name>A0ABQ0GNI7_9PEZI</name>
<evidence type="ECO:0000313" key="9">
    <source>
        <dbReference type="EMBL" id="GAB1319328.1"/>
    </source>
</evidence>
<evidence type="ECO:0000256" key="5">
    <source>
        <dbReference type="ARBA" id="ARBA00023136"/>
    </source>
</evidence>